<dbReference type="InterPro" id="IPR037401">
    <property type="entry name" value="SnoaL-like"/>
</dbReference>
<comment type="caution">
    <text evidence="2">The sequence shown here is derived from an EMBL/GenBank/DDBJ whole genome shotgun (WGS) entry which is preliminary data.</text>
</comment>
<gene>
    <name evidence="2" type="ORF">DFH45_005069</name>
</gene>
<dbReference type="InterPro" id="IPR032710">
    <property type="entry name" value="NTF2-like_dom_sf"/>
</dbReference>
<dbReference type="Gene3D" id="3.10.450.50">
    <property type="match status" value="1"/>
</dbReference>
<proteinExistence type="predicted"/>
<evidence type="ECO:0000313" key="3">
    <source>
        <dbReference type="Proteomes" id="UP000821656"/>
    </source>
</evidence>
<name>A0A9Q5GKJ9_CLOBE</name>
<feature type="domain" description="SnoaL-like" evidence="1">
    <location>
        <begin position="10"/>
        <end position="107"/>
    </location>
</feature>
<dbReference type="AlphaFoldDB" id="A0A9Q5GKJ9"/>
<dbReference type="SUPFAM" id="SSF54427">
    <property type="entry name" value="NTF2-like"/>
    <property type="match status" value="1"/>
</dbReference>
<dbReference type="Proteomes" id="UP000821656">
    <property type="component" value="Unassembled WGS sequence"/>
</dbReference>
<dbReference type="RefSeq" id="WP_017212677.1">
    <property type="nucleotide sequence ID" value="NZ_CP016090.1"/>
</dbReference>
<sequence length="113" mass="13154">MNKQALPEIIESYIDASNKHDVEAYVNTFSDSCEIQEKSIGSNLIGKNEVRNYFSTYFVGYETYTEIIEYHVKENFVDMRVLFKGNFPENEITGLYQFFIEEGKIVKLVADLE</sequence>
<accession>A0A9Q5GKJ9</accession>
<evidence type="ECO:0000259" key="1">
    <source>
        <dbReference type="Pfam" id="PF12680"/>
    </source>
</evidence>
<protein>
    <recommendedName>
        <fullName evidence="1">SnoaL-like domain-containing protein</fullName>
    </recommendedName>
</protein>
<evidence type="ECO:0000313" key="2">
    <source>
        <dbReference type="EMBL" id="NRV12106.1"/>
    </source>
</evidence>
<reference evidence="2" key="1">
    <citation type="submission" date="2020-05" db="EMBL/GenBank/DDBJ databases">
        <title>Genomic insights into acetone-butanol-ethanol (ABE) fermentation by sequencing solventogenic clostridia strains.</title>
        <authorList>
            <person name="Brown S."/>
        </authorList>
    </citation>
    <scope>NUCLEOTIDE SEQUENCE</scope>
    <source>
        <strain evidence="2">DJ126</strain>
    </source>
</reference>
<dbReference type="EMBL" id="JABSXK010000001">
    <property type="protein sequence ID" value="NRV12106.1"/>
    <property type="molecule type" value="Genomic_DNA"/>
</dbReference>
<organism evidence="2 3">
    <name type="scientific">Clostridium beijerinckii</name>
    <name type="common">Clostridium MP</name>
    <dbReference type="NCBI Taxonomy" id="1520"/>
    <lineage>
        <taxon>Bacteria</taxon>
        <taxon>Bacillati</taxon>
        <taxon>Bacillota</taxon>
        <taxon>Clostridia</taxon>
        <taxon>Eubacteriales</taxon>
        <taxon>Clostridiaceae</taxon>
        <taxon>Clostridium</taxon>
    </lineage>
</organism>
<dbReference type="Pfam" id="PF12680">
    <property type="entry name" value="SnoaL_2"/>
    <property type="match status" value="1"/>
</dbReference>